<dbReference type="STRING" id="106004.A0A1Y2G4U2"/>
<evidence type="ECO:0000256" key="2">
    <source>
        <dbReference type="PIRSR" id="PIRSR000097-1"/>
    </source>
</evidence>
<dbReference type="InterPro" id="IPR036812">
    <property type="entry name" value="NAD(P)_OxRdtase_dom_sf"/>
</dbReference>
<dbReference type="OrthoDB" id="416253at2759"/>
<dbReference type="SUPFAM" id="SSF51430">
    <property type="entry name" value="NAD(P)-linked oxidoreductase"/>
    <property type="match status" value="1"/>
</dbReference>
<dbReference type="InParanoid" id="A0A1Y2G4U2"/>
<dbReference type="Gene3D" id="3.20.20.100">
    <property type="entry name" value="NADP-dependent oxidoreductase domain"/>
    <property type="match status" value="1"/>
</dbReference>
<dbReference type="GO" id="GO:0016616">
    <property type="term" value="F:oxidoreductase activity, acting on the CH-OH group of donors, NAD or NADP as acceptor"/>
    <property type="evidence" value="ECO:0007669"/>
    <property type="project" value="UniProtKB-ARBA"/>
</dbReference>
<reference evidence="6 7" key="1">
    <citation type="submission" date="2016-07" db="EMBL/GenBank/DDBJ databases">
        <title>Pervasive Adenine N6-methylation of Active Genes in Fungi.</title>
        <authorList>
            <consortium name="DOE Joint Genome Institute"/>
            <person name="Mondo S.J."/>
            <person name="Dannebaum R.O."/>
            <person name="Kuo R.C."/>
            <person name="Labutti K."/>
            <person name="Haridas S."/>
            <person name="Kuo A."/>
            <person name="Salamov A."/>
            <person name="Ahrendt S.R."/>
            <person name="Lipzen A."/>
            <person name="Sullivan W."/>
            <person name="Andreopoulos W.B."/>
            <person name="Clum A."/>
            <person name="Lindquist E."/>
            <person name="Daum C."/>
            <person name="Ramamoorthy G.K."/>
            <person name="Gryganskyi A."/>
            <person name="Culley D."/>
            <person name="Magnuson J.K."/>
            <person name="James T.Y."/>
            <person name="O'Malley M.A."/>
            <person name="Stajich J.E."/>
            <person name="Spatafora J.W."/>
            <person name="Visel A."/>
            <person name="Grigoriev I.V."/>
        </authorList>
    </citation>
    <scope>NUCLEOTIDE SEQUENCE [LARGE SCALE GENOMIC DNA]</scope>
    <source>
        <strain evidence="6 7">62-1032</strain>
    </source>
</reference>
<dbReference type="Proteomes" id="UP000193467">
    <property type="component" value="Unassembled WGS sequence"/>
</dbReference>
<evidence type="ECO:0000256" key="3">
    <source>
        <dbReference type="PIRSR" id="PIRSR000097-2"/>
    </source>
</evidence>
<feature type="site" description="Lowers pKa of active site Tyr" evidence="4">
    <location>
        <position position="75"/>
    </location>
</feature>
<dbReference type="EMBL" id="MCGR01000001">
    <property type="protein sequence ID" value="ORY92964.1"/>
    <property type="molecule type" value="Genomic_DNA"/>
</dbReference>
<evidence type="ECO:0000259" key="5">
    <source>
        <dbReference type="Pfam" id="PF00248"/>
    </source>
</evidence>
<evidence type="ECO:0000256" key="1">
    <source>
        <dbReference type="ARBA" id="ARBA00023002"/>
    </source>
</evidence>
<dbReference type="AlphaFoldDB" id="A0A1Y2G4U2"/>
<gene>
    <name evidence="6" type="ORF">BCR35DRAFT_298593</name>
</gene>
<sequence>MAPSSFKLNTGAPIPAVGLGTWQSKPGEVAEAVKIALQNGYKHIDAAWIYGNQAEVGEGIRQSGVNRKDIFVTSKLWCTQHRDPLAAVDECLKELGIDYLDLYLIHWPVPLAANGNDPKFPKRPDGSRDIDEEWTIAKTWEGMEKVLASGKARAIGVSNFSQAFLEDLLKTAKTVPAANQIELHPYLPQHDLVKYLQDKGILPQAYSPLGSTDSPLLKDPKIVKIAEAHSVGSGNVLISYQVARGVVVLPKSVTEKRIIDNFKVIDLTADELSVLNDLHKETTKRFVKPEWGIDLKFDNWET</sequence>
<dbReference type="InterPro" id="IPR018170">
    <property type="entry name" value="Aldo/ket_reductase_CS"/>
</dbReference>
<dbReference type="PANTHER" id="PTHR11732">
    <property type="entry name" value="ALDO/KETO REDUCTASE"/>
    <property type="match status" value="1"/>
</dbReference>
<dbReference type="InterPro" id="IPR023210">
    <property type="entry name" value="NADP_OxRdtase_dom"/>
</dbReference>
<name>A0A1Y2G4U2_9BASI</name>
<dbReference type="Pfam" id="PF00248">
    <property type="entry name" value="Aldo_ket_red"/>
    <property type="match status" value="1"/>
</dbReference>
<keyword evidence="1" id="KW-0560">Oxidoreductase</keyword>
<dbReference type="InterPro" id="IPR020471">
    <property type="entry name" value="AKR"/>
</dbReference>
<feature type="active site" description="Proton donor" evidence="2">
    <location>
        <position position="50"/>
    </location>
</feature>
<proteinExistence type="predicted"/>
<dbReference type="PIRSF" id="PIRSF000097">
    <property type="entry name" value="AKR"/>
    <property type="match status" value="1"/>
</dbReference>
<evidence type="ECO:0000313" key="7">
    <source>
        <dbReference type="Proteomes" id="UP000193467"/>
    </source>
</evidence>
<keyword evidence="7" id="KW-1185">Reference proteome</keyword>
<evidence type="ECO:0000313" key="6">
    <source>
        <dbReference type="EMBL" id="ORY92964.1"/>
    </source>
</evidence>
<feature type="domain" description="NADP-dependent oxidoreductase" evidence="5">
    <location>
        <begin position="17"/>
        <end position="274"/>
    </location>
</feature>
<comment type="caution">
    <text evidence="6">The sequence shown here is derived from an EMBL/GenBank/DDBJ whole genome shotgun (WGS) entry which is preliminary data.</text>
</comment>
<accession>A0A1Y2G4U2</accession>
<evidence type="ECO:0000256" key="4">
    <source>
        <dbReference type="PIRSR" id="PIRSR000097-3"/>
    </source>
</evidence>
<dbReference type="PROSITE" id="PS00062">
    <property type="entry name" value="ALDOKETO_REDUCTASE_2"/>
    <property type="match status" value="1"/>
</dbReference>
<dbReference type="FunFam" id="3.20.20.100:FF:000002">
    <property type="entry name" value="2,5-diketo-D-gluconic acid reductase A"/>
    <property type="match status" value="1"/>
</dbReference>
<feature type="binding site" evidence="3">
    <location>
        <position position="106"/>
    </location>
    <ligand>
        <name>substrate</name>
    </ligand>
</feature>
<organism evidence="6 7">
    <name type="scientific">Leucosporidium creatinivorum</name>
    <dbReference type="NCBI Taxonomy" id="106004"/>
    <lineage>
        <taxon>Eukaryota</taxon>
        <taxon>Fungi</taxon>
        <taxon>Dikarya</taxon>
        <taxon>Basidiomycota</taxon>
        <taxon>Pucciniomycotina</taxon>
        <taxon>Microbotryomycetes</taxon>
        <taxon>Leucosporidiales</taxon>
        <taxon>Leucosporidium</taxon>
    </lineage>
</organism>
<dbReference type="PRINTS" id="PR00069">
    <property type="entry name" value="ALDKETRDTASE"/>
</dbReference>
<protein>
    <submittedName>
        <fullName evidence="6">Putative GCY1-galactose-induced protein of aldo/keto reductase family</fullName>
    </submittedName>
</protein>